<evidence type="ECO:0000313" key="1">
    <source>
        <dbReference type="EMBL" id="MTR86693.1"/>
    </source>
</evidence>
<organism evidence="1 2">
    <name type="scientific">Roseburia intestinalis</name>
    <dbReference type="NCBI Taxonomy" id="166486"/>
    <lineage>
        <taxon>Bacteria</taxon>
        <taxon>Bacillati</taxon>
        <taxon>Bacillota</taxon>
        <taxon>Clostridia</taxon>
        <taxon>Lachnospirales</taxon>
        <taxon>Lachnospiraceae</taxon>
        <taxon>Roseburia</taxon>
    </lineage>
</organism>
<name>A0A6L6L8K1_9FIRM</name>
<proteinExistence type="predicted"/>
<protein>
    <submittedName>
        <fullName evidence="1">DUF2321 domain-containing protein</fullName>
    </submittedName>
</protein>
<gene>
    <name evidence="1" type="ORF">GMD50_16940</name>
</gene>
<accession>A0A6L6L8K1</accession>
<evidence type="ECO:0000313" key="2">
    <source>
        <dbReference type="Proteomes" id="UP000478483"/>
    </source>
</evidence>
<dbReference type="EMBL" id="WNAJ01000026">
    <property type="protein sequence ID" value="MTR86693.1"/>
    <property type="molecule type" value="Genomic_DNA"/>
</dbReference>
<dbReference type="Proteomes" id="UP000478483">
    <property type="component" value="Unassembled WGS sequence"/>
</dbReference>
<dbReference type="InterPro" id="IPR016891">
    <property type="entry name" value="DUF2321"/>
</dbReference>
<sequence>MNSFFSSPFSSPLYLPTCSFFLTMLSFSLQDVAASEYHERRSYMSDFFVKICTNGHSIIERHPLKSTEYCEKCGAELISKCPNCNSAIKEWHINAVVTYTPEFEKPSYCRSCGKPYPWTSAAIEATALMIQEDAELSELERQNLEASLPDIIVETPKTKLATIRIQKALLTCGKFTAEAIRQFAIDFGCELAKSSLGL</sequence>
<comment type="caution">
    <text evidence="1">The sequence shown here is derived from an EMBL/GenBank/DDBJ whole genome shotgun (WGS) entry which is preliminary data.</text>
</comment>
<dbReference type="AlphaFoldDB" id="A0A6L6L8K1"/>
<reference evidence="1 2" key="1">
    <citation type="journal article" date="2019" name="Nat. Med.">
        <title>A library of human gut bacterial isolates paired with longitudinal multiomics data enables mechanistic microbiome research.</title>
        <authorList>
            <person name="Poyet M."/>
            <person name="Groussin M."/>
            <person name="Gibbons S.M."/>
            <person name="Avila-Pacheco J."/>
            <person name="Jiang X."/>
            <person name="Kearney S.M."/>
            <person name="Perrotta A.R."/>
            <person name="Berdy B."/>
            <person name="Zhao S."/>
            <person name="Lieberman T.D."/>
            <person name="Swanson P.K."/>
            <person name="Smith M."/>
            <person name="Roesemann S."/>
            <person name="Alexander J.E."/>
            <person name="Rich S.A."/>
            <person name="Livny J."/>
            <person name="Vlamakis H."/>
            <person name="Clish C."/>
            <person name="Bullock K."/>
            <person name="Deik A."/>
            <person name="Scott J."/>
            <person name="Pierce K.A."/>
            <person name="Xavier R.J."/>
            <person name="Alm E.J."/>
        </authorList>
    </citation>
    <scope>NUCLEOTIDE SEQUENCE [LARGE SCALE GENOMIC DNA]</scope>
    <source>
        <strain evidence="1 2">BIOML-A1</strain>
    </source>
</reference>
<dbReference type="Pfam" id="PF10083">
    <property type="entry name" value="DUF2321"/>
    <property type="match status" value="1"/>
</dbReference>